<name>B5RNM6_BORDL</name>
<dbReference type="Pfam" id="PF13614">
    <property type="entry name" value="AAA_31"/>
    <property type="match status" value="1"/>
</dbReference>
<dbReference type="InterPro" id="IPR025669">
    <property type="entry name" value="AAA_dom"/>
</dbReference>
<evidence type="ECO:0000313" key="3">
    <source>
        <dbReference type="Proteomes" id="UP000000611"/>
    </source>
</evidence>
<protein>
    <submittedName>
        <fullName evidence="2">PF32 plasmid partition protein</fullName>
    </submittedName>
</protein>
<dbReference type="InterPro" id="IPR050678">
    <property type="entry name" value="DNA_Partitioning_ATPase"/>
</dbReference>
<dbReference type="SUPFAM" id="SSF52540">
    <property type="entry name" value="P-loop containing nucleoside triphosphate hydrolases"/>
    <property type="match status" value="1"/>
</dbReference>
<dbReference type="KEGG" id="bdu:BDU_14006"/>
<reference evidence="2 3" key="1">
    <citation type="journal article" date="2008" name="PLoS Genet.">
        <title>The genome of Borrelia recurrentis, the agent of deadly louse-borne relapsing fever, is a degraded subset of tick-borne Borrelia duttonii.</title>
        <authorList>
            <person name="Lescot M."/>
            <person name="Audic S."/>
            <person name="Robert C."/>
            <person name="Nguyen T.T."/>
            <person name="Blanc G."/>
            <person name="Cutler S.J."/>
            <person name="Wincker P."/>
            <person name="Couloux A."/>
            <person name="Claverie J.-M."/>
            <person name="Raoult D."/>
            <person name="Drancourt M."/>
        </authorList>
    </citation>
    <scope>NUCLEOTIDE SEQUENCE [LARGE SCALE GENOMIC DNA]</scope>
    <source>
        <strain evidence="2 3">Ly</strain>
    </source>
</reference>
<evidence type="ECO:0000259" key="1">
    <source>
        <dbReference type="Pfam" id="PF13614"/>
    </source>
</evidence>
<dbReference type="EMBL" id="CP000981">
    <property type="protein sequence ID" value="ACH93962.1"/>
    <property type="molecule type" value="Genomic_DNA"/>
</dbReference>
<dbReference type="InterPro" id="IPR027417">
    <property type="entry name" value="P-loop_NTPase"/>
</dbReference>
<dbReference type="OrthoDB" id="306833at2"/>
<keyword evidence="3" id="KW-1185">Reference proteome</keyword>
<gene>
    <name evidence="2" type="primary">pf32</name>
    <name evidence="2" type="ordered locus">BDU_14006</name>
</gene>
<dbReference type="PANTHER" id="PTHR13696">
    <property type="entry name" value="P-LOOP CONTAINING NUCLEOSIDE TRIPHOSPHATE HYDROLASE"/>
    <property type="match status" value="1"/>
</dbReference>
<accession>B5RNM6</accession>
<dbReference type="CDD" id="cd02042">
    <property type="entry name" value="ParAB_family"/>
    <property type="match status" value="1"/>
</dbReference>
<dbReference type="RefSeq" id="WP_012539711.1">
    <property type="nucleotide sequence ID" value="NC_011259.1"/>
</dbReference>
<keyword evidence="2" id="KW-0614">Plasmid</keyword>
<organism evidence="2 3">
    <name type="scientific">Borrelia duttonii (strain Ly)</name>
    <dbReference type="NCBI Taxonomy" id="412419"/>
    <lineage>
        <taxon>Bacteria</taxon>
        <taxon>Pseudomonadati</taxon>
        <taxon>Spirochaetota</taxon>
        <taxon>Spirochaetia</taxon>
        <taxon>Spirochaetales</taxon>
        <taxon>Borreliaceae</taxon>
        <taxon>Borrelia</taxon>
    </lineage>
</organism>
<dbReference type="PANTHER" id="PTHR13696:SF99">
    <property type="entry name" value="COBYRINIC ACID AC-DIAMIDE SYNTHASE"/>
    <property type="match status" value="1"/>
</dbReference>
<feature type="domain" description="AAA" evidence="1">
    <location>
        <begin position="7"/>
        <end position="172"/>
    </location>
</feature>
<dbReference type="Proteomes" id="UP000000611">
    <property type="component" value="Plasmid pl23b"/>
</dbReference>
<geneLocation type="plasmid" evidence="2 3">
    <name>pl23b</name>
</geneLocation>
<dbReference type="HOGENOM" id="CLU_037612_6_3_12"/>
<evidence type="ECO:0000313" key="2">
    <source>
        <dbReference type="EMBL" id="ACH93962.1"/>
    </source>
</evidence>
<dbReference type="Gene3D" id="3.40.50.300">
    <property type="entry name" value="P-loop containing nucleotide triphosphate hydrolases"/>
    <property type="match status" value="1"/>
</dbReference>
<proteinExistence type="predicted"/>
<sequence length="253" mass="29572">MARKKPKVITIASIKGGVGKSTSALLVATILSQKHKVLLIDMDTQASVTSYFYEKLENQNLNLVSKNIYEVLIDKININSTIVKIDNNLSLLPSYLNLHFFHNDNIAFKELRFKQSLKLLYDIYDYIIIDTSPSLDIILTNALVVSDYIIVPMTAERWAFESLEILEFFLRKLKFDIPIFVLVTRFKKNNTRKNLLSMIKEKFNFLGVVSEREDLNKRIAQNDMFDLDKDYIKEYQTAIYEFFRNTEKTNREN</sequence>
<dbReference type="AlphaFoldDB" id="B5RNM6"/>